<dbReference type="AlphaFoldDB" id="A0A249JWX1"/>
<protein>
    <submittedName>
        <fullName evidence="1">Putative SAF family protein</fullName>
    </submittedName>
</protein>
<gene>
    <name evidence="1" type="ORF">B1s21122_01395</name>
</gene>
<reference evidence="2" key="1">
    <citation type="submission" date="2016-10" db="EMBL/GenBank/DDBJ databases">
        <title>High microdiversification within the ubiquitous acI lineage of Actinobacteria.</title>
        <authorList>
            <person name="Neuenschwander S.M."/>
            <person name="Salcher M."/>
            <person name="Ghai R."/>
            <person name="Pernthaler J."/>
        </authorList>
    </citation>
    <scope>NUCLEOTIDE SEQUENCE [LARGE SCALE GENOMIC DNA]</scope>
</reference>
<dbReference type="KEGG" id="abam:B1s21122_01395"/>
<name>A0A249JWX1_9ACTN</name>
<evidence type="ECO:0000313" key="1">
    <source>
        <dbReference type="EMBL" id="ASY09019.2"/>
    </source>
</evidence>
<proteinExistence type="predicted"/>
<dbReference type="OrthoDB" id="5083100at2"/>
<dbReference type="CDD" id="cd11614">
    <property type="entry name" value="SAF_CpaB_FlgA_like"/>
    <property type="match status" value="1"/>
</dbReference>
<evidence type="ECO:0000313" key="2">
    <source>
        <dbReference type="Proteomes" id="UP000217153"/>
    </source>
</evidence>
<sequence>MGLALFIIALTAASLISKEANRTVLVWASTGELAPGQIIEQSDLTATSVLLAQTAKNYLSSSAQIVGTTVLNKISAGDLIPVAAIANDVDANNQRLVPLTIEISDLPIALSRGDVIDIYAIAKTNAKESISPTLLVSAVSIEQVLERSNSGVVSVLVILENEQVISTLNYLTDSRLILVRTR</sequence>
<dbReference type="Proteomes" id="UP000217153">
    <property type="component" value="Chromosome"/>
</dbReference>
<organism evidence="1 2">
    <name type="scientific">Candidatus Nanopelagicus limnae</name>
    <dbReference type="NCBI Taxonomy" id="1884634"/>
    <lineage>
        <taxon>Bacteria</taxon>
        <taxon>Bacillati</taxon>
        <taxon>Actinomycetota</taxon>
        <taxon>Actinomycetes</taxon>
        <taxon>Candidatus Nanopelagicales</taxon>
        <taxon>Candidatus Nanopelagicaceae</taxon>
        <taxon>Candidatus Nanopelagicus</taxon>
    </lineage>
</organism>
<keyword evidence="2" id="KW-1185">Reference proteome</keyword>
<dbReference type="Gene3D" id="3.90.1210.10">
    <property type="entry name" value="Antifreeze-like/N-acetylneuraminic acid synthase C-terminal domain"/>
    <property type="match status" value="1"/>
</dbReference>
<accession>A0A249JWX1</accession>
<dbReference type="EMBL" id="CP016768">
    <property type="protein sequence ID" value="ASY09019.2"/>
    <property type="molecule type" value="Genomic_DNA"/>
</dbReference>